<dbReference type="PANTHER" id="PTHR47642:SF8">
    <property type="entry name" value="ATP-DEPENDENT DNA HELICASE"/>
    <property type="match status" value="1"/>
</dbReference>
<reference evidence="2" key="1">
    <citation type="journal article" date="2017" name="bioRxiv">
        <title>Comparative analysis of the genomes of Stylophora pistillata and Acropora digitifera provides evidence for extensive differences between species of corals.</title>
        <authorList>
            <person name="Voolstra C.R."/>
            <person name="Li Y."/>
            <person name="Liew Y.J."/>
            <person name="Baumgarten S."/>
            <person name="Zoccola D."/>
            <person name="Flot J.-F."/>
            <person name="Tambutte S."/>
            <person name="Allemand D."/>
            <person name="Aranda M."/>
        </authorList>
    </citation>
    <scope>NUCLEOTIDE SEQUENCE [LARGE SCALE GENOMIC DNA]</scope>
</reference>
<gene>
    <name evidence="1" type="ORF">AWC38_SpisGene45</name>
</gene>
<dbReference type="EMBL" id="LSMT01000001">
    <property type="protein sequence ID" value="PFX35005.1"/>
    <property type="molecule type" value="Genomic_DNA"/>
</dbReference>
<evidence type="ECO:0000313" key="2">
    <source>
        <dbReference type="Proteomes" id="UP000225706"/>
    </source>
</evidence>
<accession>A0A2B4T322</accession>
<evidence type="ECO:0008006" key="3">
    <source>
        <dbReference type="Google" id="ProtNLM"/>
    </source>
</evidence>
<proteinExistence type="predicted"/>
<comment type="caution">
    <text evidence="1">The sequence shown here is derived from an EMBL/GenBank/DDBJ whole genome shotgun (WGS) entry which is preliminary data.</text>
</comment>
<dbReference type="AlphaFoldDB" id="A0A2B4T322"/>
<organism evidence="1 2">
    <name type="scientific">Stylophora pistillata</name>
    <name type="common">Smooth cauliflower coral</name>
    <dbReference type="NCBI Taxonomy" id="50429"/>
    <lineage>
        <taxon>Eukaryota</taxon>
        <taxon>Metazoa</taxon>
        <taxon>Cnidaria</taxon>
        <taxon>Anthozoa</taxon>
        <taxon>Hexacorallia</taxon>
        <taxon>Scleractinia</taxon>
        <taxon>Astrocoeniina</taxon>
        <taxon>Pocilloporidae</taxon>
        <taxon>Stylophora</taxon>
    </lineage>
</organism>
<sequence>MSELLREACTEAKKGNSSIKQQVRDNGNKFLNSVEISAQEAVYIVLQLPMKKSTRQVVFINTAPPDERVQLLKPNSKVDEFNNRVHMATTGDKYAIKALDNVVGANSAELRDKNLKQIPLDPWKTMQLAFNLQLDEIVKNRTAQVVTKQFPLRPAAAKTIHRSQGDTETNIVVNFNTRRAIPPIHYVGLSRVTTIEGLYIADLCESKIAVNPAVKAQVQQLRTEARLKLSISPIYSYKTDQNTLKICFLNSRSLHRHIEDERKDLNYSSVNVNISETSVQKHNGVETTVIRLVTIPHVTIIGVYRSPKVPVDMADQIPSGIGKRENGDQIPDESATQKNLCDQATTEFVGYIHNVSPLKNGSYFDCQLQGKEKTVRGVCFSPPKLKRFASLSQANSPVKIKKFRKINCRRFVDG</sequence>
<dbReference type="Proteomes" id="UP000225706">
    <property type="component" value="Unassembled WGS sequence"/>
</dbReference>
<keyword evidence="2" id="KW-1185">Reference proteome</keyword>
<protein>
    <recommendedName>
        <fullName evidence="3">ATP-dependent DNA helicase PIF1</fullName>
    </recommendedName>
</protein>
<name>A0A2B4T322_STYPI</name>
<dbReference type="InterPro" id="IPR051055">
    <property type="entry name" value="PIF1_helicase"/>
</dbReference>
<evidence type="ECO:0000313" key="1">
    <source>
        <dbReference type="EMBL" id="PFX35005.1"/>
    </source>
</evidence>
<dbReference type="OrthoDB" id="5978628at2759"/>
<dbReference type="PANTHER" id="PTHR47642">
    <property type="entry name" value="ATP-DEPENDENT DNA HELICASE"/>
    <property type="match status" value="1"/>
</dbReference>